<dbReference type="RefSeq" id="WP_133581101.1">
    <property type="nucleotide sequence ID" value="NZ_SNYJ01000011.1"/>
</dbReference>
<reference evidence="2 3" key="1">
    <citation type="submission" date="2019-03" db="EMBL/GenBank/DDBJ databases">
        <title>Genomic Encyclopedia of Type Strains, Phase IV (KMG-IV): sequencing the most valuable type-strain genomes for metagenomic binning, comparative biology and taxonomic classification.</title>
        <authorList>
            <person name="Goeker M."/>
        </authorList>
    </citation>
    <scope>NUCLEOTIDE SEQUENCE [LARGE SCALE GENOMIC DNA]</scope>
    <source>
        <strain evidence="2 3">DSM 28697</strain>
    </source>
</reference>
<dbReference type="Proteomes" id="UP000295632">
    <property type="component" value="Unassembled WGS sequence"/>
</dbReference>
<sequence length="123" mass="13660">MEFLGPLVFIILMIYGWMKSNEKKNAEQQKMPEYETIEPYTNEAEESKHTSTSEDSLFVGKTYQPSKSANSAIGDDDLVVVKVDQPKKKAGNHQASVAFSAKNAAQGIVWAEILGPPKAKQKR</sequence>
<gene>
    <name evidence="2" type="ORF">EV213_111140</name>
</gene>
<accession>A0A4R6U0Z4</accession>
<feature type="region of interest" description="Disordered" evidence="1">
    <location>
        <begin position="25"/>
        <end position="58"/>
    </location>
</feature>
<dbReference type="OrthoDB" id="1798639at2"/>
<dbReference type="EMBL" id="SNYJ01000011">
    <property type="protein sequence ID" value="TDQ38059.1"/>
    <property type="molecule type" value="Genomic_DNA"/>
</dbReference>
<proteinExistence type="predicted"/>
<protein>
    <submittedName>
        <fullName evidence="2">Uncharacterized protein</fullName>
    </submittedName>
</protein>
<dbReference type="AlphaFoldDB" id="A0A4R6U0Z4"/>
<keyword evidence="3" id="KW-1185">Reference proteome</keyword>
<evidence type="ECO:0000256" key="1">
    <source>
        <dbReference type="SAM" id="MobiDB-lite"/>
    </source>
</evidence>
<organism evidence="2 3">
    <name type="scientific">Aureibacillus halotolerans</name>
    <dbReference type="NCBI Taxonomy" id="1508390"/>
    <lineage>
        <taxon>Bacteria</taxon>
        <taxon>Bacillati</taxon>
        <taxon>Bacillota</taxon>
        <taxon>Bacilli</taxon>
        <taxon>Bacillales</taxon>
        <taxon>Bacillaceae</taxon>
        <taxon>Aureibacillus</taxon>
    </lineage>
</organism>
<comment type="caution">
    <text evidence="2">The sequence shown here is derived from an EMBL/GenBank/DDBJ whole genome shotgun (WGS) entry which is preliminary data.</text>
</comment>
<evidence type="ECO:0000313" key="2">
    <source>
        <dbReference type="EMBL" id="TDQ38059.1"/>
    </source>
</evidence>
<name>A0A4R6U0Z4_9BACI</name>
<evidence type="ECO:0000313" key="3">
    <source>
        <dbReference type="Proteomes" id="UP000295632"/>
    </source>
</evidence>